<accession>A0AAW0KTF6</accession>
<feature type="region of interest" description="Disordered" evidence="1">
    <location>
        <begin position="1"/>
        <end position="43"/>
    </location>
</feature>
<dbReference type="EMBL" id="PKMF04000244">
    <property type="protein sequence ID" value="KAK7841281.1"/>
    <property type="molecule type" value="Genomic_DNA"/>
</dbReference>
<evidence type="ECO:0000256" key="1">
    <source>
        <dbReference type="SAM" id="MobiDB-lite"/>
    </source>
</evidence>
<evidence type="ECO:0000313" key="2">
    <source>
        <dbReference type="EMBL" id="KAK7841281.1"/>
    </source>
</evidence>
<protein>
    <submittedName>
        <fullName evidence="2">Uncharacterized protein</fullName>
    </submittedName>
</protein>
<proteinExistence type="predicted"/>
<dbReference type="AlphaFoldDB" id="A0AAW0KTF6"/>
<gene>
    <name evidence="2" type="ORF">CFP56_015594</name>
</gene>
<name>A0AAW0KTF6_QUESU</name>
<sequence length="123" mass="13548">METTYNDSDSPLEGSHDLSLSLCTSPRGRNYSPPQPQVTVPDDTSHISLPKLRLGLPGLGIGSTCGESMRFKINLYSGSVPRVSYSFSPHFLYCVGLKRSVRQFDLSKVQVNLFQATVPTQKI</sequence>
<dbReference type="Proteomes" id="UP000237347">
    <property type="component" value="Unassembled WGS sequence"/>
</dbReference>
<evidence type="ECO:0000313" key="3">
    <source>
        <dbReference type="Proteomes" id="UP000237347"/>
    </source>
</evidence>
<comment type="caution">
    <text evidence="2">The sequence shown here is derived from an EMBL/GenBank/DDBJ whole genome shotgun (WGS) entry which is preliminary data.</text>
</comment>
<reference evidence="2 3" key="1">
    <citation type="journal article" date="2018" name="Sci. Data">
        <title>The draft genome sequence of cork oak.</title>
        <authorList>
            <person name="Ramos A.M."/>
            <person name="Usie A."/>
            <person name="Barbosa P."/>
            <person name="Barros P.M."/>
            <person name="Capote T."/>
            <person name="Chaves I."/>
            <person name="Simoes F."/>
            <person name="Abreu I."/>
            <person name="Carrasquinho I."/>
            <person name="Faro C."/>
            <person name="Guimaraes J.B."/>
            <person name="Mendonca D."/>
            <person name="Nobrega F."/>
            <person name="Rodrigues L."/>
            <person name="Saibo N.J.M."/>
            <person name="Varela M.C."/>
            <person name="Egas C."/>
            <person name="Matos J."/>
            <person name="Miguel C.M."/>
            <person name="Oliveira M.M."/>
            <person name="Ricardo C.P."/>
            <person name="Goncalves S."/>
        </authorList>
    </citation>
    <scope>NUCLEOTIDE SEQUENCE [LARGE SCALE GENOMIC DNA]</scope>
    <source>
        <strain evidence="3">cv. HL8</strain>
    </source>
</reference>
<organism evidence="2 3">
    <name type="scientific">Quercus suber</name>
    <name type="common">Cork oak</name>
    <dbReference type="NCBI Taxonomy" id="58331"/>
    <lineage>
        <taxon>Eukaryota</taxon>
        <taxon>Viridiplantae</taxon>
        <taxon>Streptophyta</taxon>
        <taxon>Embryophyta</taxon>
        <taxon>Tracheophyta</taxon>
        <taxon>Spermatophyta</taxon>
        <taxon>Magnoliopsida</taxon>
        <taxon>eudicotyledons</taxon>
        <taxon>Gunneridae</taxon>
        <taxon>Pentapetalae</taxon>
        <taxon>rosids</taxon>
        <taxon>fabids</taxon>
        <taxon>Fagales</taxon>
        <taxon>Fagaceae</taxon>
        <taxon>Quercus</taxon>
    </lineage>
</organism>
<keyword evidence="3" id="KW-1185">Reference proteome</keyword>